<dbReference type="Proteomes" id="UP000199469">
    <property type="component" value="Unassembled WGS sequence"/>
</dbReference>
<dbReference type="Gene3D" id="2.60.120.260">
    <property type="entry name" value="Galactose-binding domain-like"/>
    <property type="match status" value="1"/>
</dbReference>
<name>A0A1I0RBD0_9FLAO</name>
<dbReference type="OrthoDB" id="319764at2"/>
<dbReference type="InterPro" id="IPR008979">
    <property type="entry name" value="Galactose-bd-like_sf"/>
</dbReference>
<dbReference type="STRING" id="356305.SAMN05421841_2430"/>
<proteinExistence type="predicted"/>
<dbReference type="AlphaFoldDB" id="A0A1I0RBD0"/>
<keyword evidence="4" id="KW-1185">Reference proteome</keyword>
<organism evidence="3 4">
    <name type="scientific">Chryseobacterium wanjuense</name>
    <dbReference type="NCBI Taxonomy" id="356305"/>
    <lineage>
        <taxon>Bacteria</taxon>
        <taxon>Pseudomonadati</taxon>
        <taxon>Bacteroidota</taxon>
        <taxon>Flavobacteriia</taxon>
        <taxon>Flavobacteriales</taxon>
        <taxon>Weeksellaceae</taxon>
        <taxon>Chryseobacterium group</taxon>
        <taxon>Chryseobacterium</taxon>
    </lineage>
</organism>
<evidence type="ECO:0000259" key="2">
    <source>
        <dbReference type="SMART" id="SM00939"/>
    </source>
</evidence>
<dbReference type="Gene3D" id="1.10.3020.10">
    <property type="entry name" value="alpha-amino acid ester hydrolase ( Helical cap domain)"/>
    <property type="match status" value="1"/>
</dbReference>
<dbReference type="GO" id="GO:0008239">
    <property type="term" value="F:dipeptidyl-peptidase activity"/>
    <property type="evidence" value="ECO:0007669"/>
    <property type="project" value="InterPro"/>
</dbReference>
<dbReference type="InterPro" id="IPR013736">
    <property type="entry name" value="Xaa-Pro_dipept_C"/>
</dbReference>
<dbReference type="SUPFAM" id="SSF49785">
    <property type="entry name" value="Galactose-binding domain-like"/>
    <property type="match status" value="1"/>
</dbReference>
<dbReference type="InterPro" id="IPR029058">
    <property type="entry name" value="AB_hydrolase_fold"/>
</dbReference>
<reference evidence="4" key="1">
    <citation type="submission" date="2016-10" db="EMBL/GenBank/DDBJ databases">
        <authorList>
            <person name="Varghese N."/>
            <person name="Submissions S."/>
        </authorList>
    </citation>
    <scope>NUCLEOTIDE SEQUENCE [LARGE SCALE GENOMIC DNA]</scope>
    <source>
        <strain evidence="4">DSM 17724</strain>
    </source>
</reference>
<dbReference type="Pfam" id="PF08530">
    <property type="entry name" value="PepX_C"/>
    <property type="match status" value="1"/>
</dbReference>
<keyword evidence="1" id="KW-0378">Hydrolase</keyword>
<evidence type="ECO:0000313" key="3">
    <source>
        <dbReference type="EMBL" id="SEW38103.1"/>
    </source>
</evidence>
<dbReference type="RefSeq" id="WP_089792934.1">
    <property type="nucleotide sequence ID" value="NZ_FOIU01000002.1"/>
</dbReference>
<protein>
    <recommendedName>
        <fullName evidence="2">Xaa-Pro dipeptidyl-peptidase C-terminal domain-containing protein</fullName>
    </recommendedName>
</protein>
<evidence type="ECO:0000256" key="1">
    <source>
        <dbReference type="ARBA" id="ARBA00022801"/>
    </source>
</evidence>
<dbReference type="InterPro" id="IPR005674">
    <property type="entry name" value="CocE/Ser_esterase"/>
</dbReference>
<dbReference type="EMBL" id="FOIU01000002">
    <property type="protein sequence ID" value="SEW38103.1"/>
    <property type="molecule type" value="Genomic_DNA"/>
</dbReference>
<dbReference type="Pfam" id="PF02129">
    <property type="entry name" value="Peptidase_S15"/>
    <property type="match status" value="1"/>
</dbReference>
<accession>A0A1I0RBD0</accession>
<dbReference type="Gene3D" id="3.40.50.1820">
    <property type="entry name" value="alpha/beta hydrolase"/>
    <property type="match status" value="1"/>
</dbReference>
<dbReference type="InterPro" id="IPR000383">
    <property type="entry name" value="Xaa-Pro-like_dom"/>
</dbReference>
<dbReference type="SUPFAM" id="SSF53474">
    <property type="entry name" value="alpha/beta-Hydrolases"/>
    <property type="match status" value="1"/>
</dbReference>
<dbReference type="SMART" id="SM00939">
    <property type="entry name" value="PepX_C"/>
    <property type="match status" value="1"/>
</dbReference>
<dbReference type="NCBIfam" id="TIGR00976">
    <property type="entry name" value="CocE_NonD"/>
    <property type="match status" value="1"/>
</dbReference>
<evidence type="ECO:0000313" key="4">
    <source>
        <dbReference type="Proteomes" id="UP000199469"/>
    </source>
</evidence>
<feature type="domain" description="Xaa-Pro dipeptidyl-peptidase C-terminal" evidence="2">
    <location>
        <begin position="326"/>
        <end position="557"/>
    </location>
</feature>
<gene>
    <name evidence="3" type="ORF">SAMN05421841_2430</name>
</gene>
<sequence>MEKSFLIYFLFAFSFFFPQKIETKDMVVRDSIIIRTKDNATLSLTLVFNKNQQPQNTILVNTIYPDKKNIDLVKNFVLNGYVGAILHTRGKYLSDNEIEPFEHEADDINEAISWIIKQPWSNGKVGMIGGSYSGFSQWAAMKRLNPALKTIIPEAATGVGTMSLPMNNNIFICYSLQWLDFVTSNKMIDAKSFYDQKKWNSIFKKWYESGKSFRKLDSISGKSNAIFQKWLNHPAYDDYWKKMIPYKEEFSKINIPVLSVTGYYDVDKSGVLYYFKQHYQYNQNAEHYLIIGPYDHWGAQGFIKKELRGYKTDSVASSIDLNKIWLEWFDYVLKNKPKPEFLKDKINFQVMSANRWESAHSLDIFNKNKIKFYLDNDGNNLTLSQSKNKKENFSSLRVDLKDRTDATELLNLKYNILDHFIYTKNNLLFKTKPFAQPFELTGNFSGSLSFSINKKDVDFYVSLYEETSEGQYFLLSSYVSRASFAKDNEKRNLLTPGKIETIPINNYDFISKKIKNGSRLVLIVGIVKSPFWQLNYGTGKDVSDETIADANEPLEIKFYNNSFVEIPILKY</sequence>